<gene>
    <name evidence="2" type="ORF">A3G60_02210</name>
</gene>
<dbReference type="EMBL" id="MHOB01000046">
    <property type="protein sequence ID" value="OGZ56638.1"/>
    <property type="molecule type" value="Genomic_DNA"/>
</dbReference>
<organism evidence="2 3">
    <name type="scientific">Candidatus Ryanbacteria bacterium RIFCSPLOWO2_12_FULL_47_9c</name>
    <dbReference type="NCBI Taxonomy" id="1802131"/>
    <lineage>
        <taxon>Bacteria</taxon>
        <taxon>Candidatus Ryaniibacteriota</taxon>
    </lineage>
</organism>
<dbReference type="AlphaFoldDB" id="A0A1G2H3T2"/>
<protein>
    <recommendedName>
        <fullName evidence="4">EfeO-type cupredoxin-like domain-containing protein</fullName>
    </recommendedName>
</protein>
<evidence type="ECO:0000256" key="1">
    <source>
        <dbReference type="SAM" id="Phobius"/>
    </source>
</evidence>
<keyword evidence="1" id="KW-0812">Transmembrane</keyword>
<name>A0A1G2H3T2_9BACT</name>
<evidence type="ECO:0008006" key="4">
    <source>
        <dbReference type="Google" id="ProtNLM"/>
    </source>
</evidence>
<keyword evidence="1" id="KW-0472">Membrane</keyword>
<keyword evidence="1" id="KW-1133">Transmembrane helix</keyword>
<dbReference type="Proteomes" id="UP000178996">
    <property type="component" value="Unassembled WGS sequence"/>
</dbReference>
<dbReference type="Gene3D" id="2.60.40.420">
    <property type="entry name" value="Cupredoxins - blue copper proteins"/>
    <property type="match status" value="1"/>
</dbReference>
<accession>A0A1G2H3T2</accession>
<sequence>MSKIIFGIIIVILIAGVVFYLFNKQLVETSIDNGAMMEKKDGAAMPVPGEPVANGEMMTQSATIDISDDGFSLETLKIKAGTTVTFRNKSSRESWPASAVHPEHKVYPDQDSCFAGKFTGCGIPSGGEWSYTFQQKGSWKYHDHKLPTLRGTIIAE</sequence>
<dbReference type="InterPro" id="IPR008972">
    <property type="entry name" value="Cupredoxin"/>
</dbReference>
<evidence type="ECO:0000313" key="2">
    <source>
        <dbReference type="EMBL" id="OGZ56638.1"/>
    </source>
</evidence>
<comment type="caution">
    <text evidence="2">The sequence shown here is derived from an EMBL/GenBank/DDBJ whole genome shotgun (WGS) entry which is preliminary data.</text>
</comment>
<reference evidence="2 3" key="1">
    <citation type="journal article" date="2016" name="Nat. Commun.">
        <title>Thousands of microbial genomes shed light on interconnected biogeochemical processes in an aquifer system.</title>
        <authorList>
            <person name="Anantharaman K."/>
            <person name="Brown C.T."/>
            <person name="Hug L.A."/>
            <person name="Sharon I."/>
            <person name="Castelle C.J."/>
            <person name="Probst A.J."/>
            <person name="Thomas B.C."/>
            <person name="Singh A."/>
            <person name="Wilkins M.J."/>
            <person name="Karaoz U."/>
            <person name="Brodie E.L."/>
            <person name="Williams K.H."/>
            <person name="Hubbard S.S."/>
            <person name="Banfield J.F."/>
        </authorList>
    </citation>
    <scope>NUCLEOTIDE SEQUENCE [LARGE SCALE GENOMIC DNA]</scope>
</reference>
<feature type="transmembrane region" description="Helical" evidence="1">
    <location>
        <begin position="5"/>
        <end position="22"/>
    </location>
</feature>
<dbReference type="SUPFAM" id="SSF49503">
    <property type="entry name" value="Cupredoxins"/>
    <property type="match status" value="1"/>
</dbReference>
<proteinExistence type="predicted"/>
<evidence type="ECO:0000313" key="3">
    <source>
        <dbReference type="Proteomes" id="UP000178996"/>
    </source>
</evidence>